<sequence length="192" mass="21088">MECDSGTNCDADQKKLQTFSEANGSHYTACKNETNRERCNNWCSSSSGVSQGCAECGNNCDAGQIELRTFFAAHGASYTACSRGNPNFVSLSDFSATALETGILLEWQTVSELDNAGFHLWRATGEGWKSGDYSTVIRLTEKLLPAQGNWSLYSYIDANVESGVTYYYALEDLDLFGHNTLHFDYIDSATAK</sequence>
<dbReference type="Proteomes" id="UP000076962">
    <property type="component" value="Unassembled WGS sequence"/>
</dbReference>
<evidence type="ECO:0000313" key="2">
    <source>
        <dbReference type="Proteomes" id="UP000076962"/>
    </source>
</evidence>
<dbReference type="EMBL" id="LUTY01000147">
    <property type="protein sequence ID" value="OAD23822.1"/>
    <property type="molecule type" value="Genomic_DNA"/>
</dbReference>
<dbReference type="InterPro" id="IPR013783">
    <property type="entry name" value="Ig-like_fold"/>
</dbReference>
<dbReference type="AlphaFoldDB" id="A0A176S6R0"/>
<accession>A0A176S6R0</accession>
<proteinExistence type="predicted"/>
<keyword evidence="2" id="KW-1185">Reference proteome</keyword>
<gene>
    <name evidence="1" type="ORF">THIOM_000333</name>
</gene>
<evidence type="ECO:0000313" key="1">
    <source>
        <dbReference type="EMBL" id="OAD23822.1"/>
    </source>
</evidence>
<dbReference type="Gene3D" id="2.60.40.10">
    <property type="entry name" value="Immunoglobulins"/>
    <property type="match status" value="1"/>
</dbReference>
<protein>
    <submittedName>
        <fullName evidence="1">Uncharacterized protein</fullName>
    </submittedName>
</protein>
<name>A0A176S6R0_9GAMM</name>
<comment type="caution">
    <text evidence="1">The sequence shown here is derived from an EMBL/GenBank/DDBJ whole genome shotgun (WGS) entry which is preliminary data.</text>
</comment>
<reference evidence="1 2" key="1">
    <citation type="submission" date="2016-05" db="EMBL/GenBank/DDBJ databases">
        <title>Single-cell genome of chain-forming Candidatus Thiomargarita nelsonii and comparison to other large sulfur-oxidizing bacteria.</title>
        <authorList>
            <person name="Winkel M."/>
            <person name="Salman V."/>
            <person name="Woyke T."/>
            <person name="Schulz-Vogt H."/>
            <person name="Richter M."/>
            <person name="Flood B."/>
            <person name="Bailey J."/>
            <person name="Amann R."/>
            <person name="Mussmann M."/>
        </authorList>
    </citation>
    <scope>NUCLEOTIDE SEQUENCE [LARGE SCALE GENOMIC DNA]</scope>
    <source>
        <strain evidence="1 2">THI036</strain>
    </source>
</reference>
<organism evidence="1 2">
    <name type="scientific">Candidatus Thiomargarita nelsonii</name>
    <dbReference type="NCBI Taxonomy" id="1003181"/>
    <lineage>
        <taxon>Bacteria</taxon>
        <taxon>Pseudomonadati</taxon>
        <taxon>Pseudomonadota</taxon>
        <taxon>Gammaproteobacteria</taxon>
        <taxon>Thiotrichales</taxon>
        <taxon>Thiotrichaceae</taxon>
        <taxon>Thiomargarita</taxon>
    </lineage>
</organism>